<accession>X1MBS9</accession>
<dbReference type="EMBL" id="BARV01021886">
    <property type="protein sequence ID" value="GAI28743.1"/>
    <property type="molecule type" value="Genomic_DNA"/>
</dbReference>
<feature type="non-terminal residue" evidence="1">
    <location>
        <position position="147"/>
    </location>
</feature>
<reference evidence="1" key="1">
    <citation type="journal article" date="2014" name="Front. Microbiol.">
        <title>High frequency of phylogenetically diverse reductive dehalogenase-homologous genes in deep subseafloor sedimentary metagenomes.</title>
        <authorList>
            <person name="Kawai M."/>
            <person name="Futagami T."/>
            <person name="Toyoda A."/>
            <person name="Takaki Y."/>
            <person name="Nishi S."/>
            <person name="Hori S."/>
            <person name="Arai W."/>
            <person name="Tsubouchi T."/>
            <person name="Morono Y."/>
            <person name="Uchiyama I."/>
            <person name="Ito T."/>
            <person name="Fujiyama A."/>
            <person name="Inagaki F."/>
            <person name="Takami H."/>
        </authorList>
    </citation>
    <scope>NUCLEOTIDE SEQUENCE</scope>
    <source>
        <strain evidence="1">Expedition CK06-06</strain>
    </source>
</reference>
<dbReference type="AlphaFoldDB" id="X1MBS9"/>
<proteinExistence type="predicted"/>
<name>X1MBS9_9ZZZZ</name>
<evidence type="ECO:0000313" key="1">
    <source>
        <dbReference type="EMBL" id="GAI28743.1"/>
    </source>
</evidence>
<protein>
    <submittedName>
        <fullName evidence="1">Uncharacterized protein</fullName>
    </submittedName>
</protein>
<comment type="caution">
    <text evidence="1">The sequence shown here is derived from an EMBL/GenBank/DDBJ whole genome shotgun (WGS) entry which is preliminary data.</text>
</comment>
<gene>
    <name evidence="1" type="ORF">S06H3_36173</name>
</gene>
<organism evidence="1">
    <name type="scientific">marine sediment metagenome</name>
    <dbReference type="NCBI Taxonomy" id="412755"/>
    <lineage>
        <taxon>unclassified sequences</taxon>
        <taxon>metagenomes</taxon>
        <taxon>ecological metagenomes</taxon>
    </lineage>
</organism>
<sequence length="147" mass="15704">MLRKDQALDQLALTSNVAQFVAFKPTSGGSQITYSRISGDGVLPMNVPLNIAIERLFKSSKSGTVNVRSFIPSDPQAKPFSYGITSPREALDIANSRLSLGLWIIVNETIDINDGGFSGVLEGGLAEFAPKDTPRCVEKPGTCSLSD</sequence>